<keyword evidence="3" id="KW-1185">Reference proteome</keyword>
<accession>A0ABQ2RG69</accession>
<reference evidence="3" key="1">
    <citation type="journal article" date="2019" name="Int. J. Syst. Evol. Microbiol.">
        <title>The Global Catalogue of Microorganisms (GCM) 10K type strain sequencing project: providing services to taxonomists for standard genome sequencing and annotation.</title>
        <authorList>
            <consortium name="The Broad Institute Genomics Platform"/>
            <consortium name="The Broad Institute Genome Sequencing Center for Infectious Disease"/>
            <person name="Wu L."/>
            <person name="Ma J."/>
        </authorList>
    </citation>
    <scope>NUCLEOTIDE SEQUENCE [LARGE SCALE GENOMIC DNA]</scope>
    <source>
        <strain evidence="3">JCM 3115</strain>
    </source>
</reference>
<evidence type="ECO:0000256" key="1">
    <source>
        <dbReference type="SAM" id="MobiDB-lite"/>
    </source>
</evidence>
<gene>
    <name evidence="2" type="ORF">GCM10010140_70820</name>
</gene>
<feature type="compositionally biased region" description="Polar residues" evidence="1">
    <location>
        <begin position="7"/>
        <end position="16"/>
    </location>
</feature>
<evidence type="ECO:0000313" key="2">
    <source>
        <dbReference type="EMBL" id="GGQ30571.1"/>
    </source>
</evidence>
<feature type="compositionally biased region" description="Basic and acidic residues" evidence="1">
    <location>
        <begin position="40"/>
        <end position="73"/>
    </location>
</feature>
<feature type="region of interest" description="Disordered" evidence="1">
    <location>
        <begin position="1"/>
        <end position="80"/>
    </location>
</feature>
<comment type="caution">
    <text evidence="2">The sequence shown here is derived from an EMBL/GenBank/DDBJ whole genome shotgun (WGS) entry which is preliminary data.</text>
</comment>
<proteinExistence type="predicted"/>
<name>A0ABQ2RG69_9ACTN</name>
<dbReference type="Proteomes" id="UP000611554">
    <property type="component" value="Unassembled WGS sequence"/>
</dbReference>
<protein>
    <submittedName>
        <fullName evidence="2">Uncharacterized protein</fullName>
    </submittedName>
</protein>
<sequence length="80" mass="8650">MLGLPGTWQTGRSDPTSAHCGSAIGSRDHPGAGPPPEASASKEAEKRDGYHDGDDDRRYEHEKKEDPERRVDHGLLLSTG</sequence>
<dbReference type="EMBL" id="BMQJ01000028">
    <property type="protein sequence ID" value="GGQ30571.1"/>
    <property type="molecule type" value="Genomic_DNA"/>
</dbReference>
<evidence type="ECO:0000313" key="3">
    <source>
        <dbReference type="Proteomes" id="UP000611554"/>
    </source>
</evidence>
<organism evidence="2 3">
    <name type="scientific">Streptosporangium pseudovulgare</name>
    <dbReference type="NCBI Taxonomy" id="35765"/>
    <lineage>
        <taxon>Bacteria</taxon>
        <taxon>Bacillati</taxon>
        <taxon>Actinomycetota</taxon>
        <taxon>Actinomycetes</taxon>
        <taxon>Streptosporangiales</taxon>
        <taxon>Streptosporangiaceae</taxon>
        <taxon>Streptosporangium</taxon>
    </lineage>
</organism>